<keyword evidence="1" id="KW-0472">Membrane</keyword>
<accession>A0A9K3GG39</accession>
<gene>
    <name evidence="2" type="ORF">KIPB_002274</name>
</gene>
<name>A0A9K3GG39_9EUKA</name>
<organism evidence="2 3">
    <name type="scientific">Kipferlia bialata</name>
    <dbReference type="NCBI Taxonomy" id="797122"/>
    <lineage>
        <taxon>Eukaryota</taxon>
        <taxon>Metamonada</taxon>
        <taxon>Carpediemonas-like organisms</taxon>
        <taxon>Kipferlia</taxon>
    </lineage>
</organism>
<keyword evidence="3" id="KW-1185">Reference proteome</keyword>
<sequence length="199" mass="22638">MNSPSVVGSLIGTAVYRYNTQHWPYTSFKWTQRYISDLGNPGFAQDWHIFTTAMVGIVNNASTPLLTFHTHTFTVLGHTFSLKGWTIDNQYLHINMLVYFVGAYTFIIMAVRQQRTETLILFFFGVVVQNLLLIVCLDYTLLWLWKAPESCSHLFVQTTLCPEYPLLGLPVFEWVLIGSLAVQIVVAPNIVLAIYARIA</sequence>
<dbReference type="Proteomes" id="UP000265618">
    <property type="component" value="Unassembled WGS sequence"/>
</dbReference>
<evidence type="ECO:0000313" key="2">
    <source>
        <dbReference type="EMBL" id="GIQ81330.1"/>
    </source>
</evidence>
<comment type="caution">
    <text evidence="2">The sequence shown here is derived from an EMBL/GenBank/DDBJ whole genome shotgun (WGS) entry which is preliminary data.</text>
</comment>
<keyword evidence="1" id="KW-1133">Transmembrane helix</keyword>
<dbReference type="AlphaFoldDB" id="A0A9K3GG39"/>
<protein>
    <submittedName>
        <fullName evidence="2">Uncharacterized protein</fullName>
    </submittedName>
</protein>
<reference evidence="2 3" key="1">
    <citation type="journal article" date="2018" name="PLoS ONE">
        <title>The draft genome of Kipferlia bialata reveals reductive genome evolution in fornicate parasites.</title>
        <authorList>
            <person name="Tanifuji G."/>
            <person name="Takabayashi S."/>
            <person name="Kume K."/>
            <person name="Takagi M."/>
            <person name="Nakayama T."/>
            <person name="Kamikawa R."/>
            <person name="Inagaki Y."/>
            <person name="Hashimoto T."/>
        </authorList>
    </citation>
    <scope>NUCLEOTIDE SEQUENCE [LARGE SCALE GENOMIC DNA]</scope>
    <source>
        <strain evidence="2">NY0173</strain>
    </source>
</reference>
<evidence type="ECO:0000256" key="1">
    <source>
        <dbReference type="SAM" id="Phobius"/>
    </source>
</evidence>
<feature type="transmembrane region" description="Helical" evidence="1">
    <location>
        <begin position="118"/>
        <end position="145"/>
    </location>
</feature>
<feature type="transmembrane region" description="Helical" evidence="1">
    <location>
        <begin position="91"/>
        <end position="111"/>
    </location>
</feature>
<dbReference type="EMBL" id="BDIP01000364">
    <property type="protein sequence ID" value="GIQ81330.1"/>
    <property type="molecule type" value="Genomic_DNA"/>
</dbReference>
<feature type="transmembrane region" description="Helical" evidence="1">
    <location>
        <begin position="174"/>
        <end position="196"/>
    </location>
</feature>
<evidence type="ECO:0000313" key="3">
    <source>
        <dbReference type="Proteomes" id="UP000265618"/>
    </source>
</evidence>
<proteinExistence type="predicted"/>
<keyword evidence="1" id="KW-0812">Transmembrane</keyword>